<evidence type="ECO:0000256" key="4">
    <source>
        <dbReference type="ARBA" id="ARBA00022801"/>
    </source>
</evidence>
<dbReference type="PANTHER" id="PTHR35333:SF3">
    <property type="entry name" value="BETA-LACTAMASE-TYPE TRANSPEPTIDASE FOLD CONTAINING PROTEIN"/>
    <property type="match status" value="1"/>
</dbReference>
<evidence type="ECO:0000313" key="8">
    <source>
        <dbReference type="EMBL" id="GAA0398190.1"/>
    </source>
</evidence>
<comment type="catalytic activity">
    <reaction evidence="6">
        <text>a beta-lactam + H2O = a substituted beta-amino acid</text>
        <dbReference type="Rhea" id="RHEA:20401"/>
        <dbReference type="ChEBI" id="CHEBI:15377"/>
        <dbReference type="ChEBI" id="CHEBI:35627"/>
        <dbReference type="ChEBI" id="CHEBI:140347"/>
        <dbReference type="EC" id="3.5.2.6"/>
    </reaction>
</comment>
<dbReference type="Pfam" id="PF13354">
    <property type="entry name" value="Beta-lactamase2"/>
    <property type="match status" value="1"/>
</dbReference>
<dbReference type="EMBL" id="BAAABX010000019">
    <property type="protein sequence ID" value="GAA0398190.1"/>
    <property type="molecule type" value="Genomic_DNA"/>
</dbReference>
<dbReference type="RefSeq" id="WP_344022039.1">
    <property type="nucleotide sequence ID" value="NZ_BAAABX010000019.1"/>
</dbReference>
<comment type="similarity">
    <text evidence="1 6">Belongs to the class-A beta-lactamase family.</text>
</comment>
<dbReference type="PANTHER" id="PTHR35333">
    <property type="entry name" value="BETA-LACTAMASE"/>
    <property type="match status" value="1"/>
</dbReference>
<dbReference type="PRINTS" id="PR00118">
    <property type="entry name" value="BLACTAMASEA"/>
</dbReference>
<dbReference type="InterPro" id="IPR023650">
    <property type="entry name" value="Beta-lactam_class-A_AS"/>
</dbReference>
<evidence type="ECO:0000256" key="3">
    <source>
        <dbReference type="ARBA" id="ARBA00018879"/>
    </source>
</evidence>
<sequence>MDRIASRIPRRGLLAFGAGAALTATVAAGGKSHAAGREDGEIFLRLAELEREHSARLGVFARDTATGRTVQYKKNRRFPLCSVFKTLAAAAVLRDMDHHGEFLARRIRYAEGEVERAGYAPVTGKAENLANGMSVAELCAAAVSESDSAAGNLLLEQLGGPSAVTRFCRSIGDGVTRLDRWEPELNAAETLLTDVTSPRAIGRTYGQLVLGKALDPRDRRRLTRWLLASTTGKEKLRAGLPAGWTVADKTGGGGPYGTNHDVGVAWPPNRPPIVLAIMSMHRNPKAAADNPLVAEAASLVAAELV</sequence>
<name>A0ABN0YLA1_9ACTN</name>
<reference evidence="8 9" key="1">
    <citation type="journal article" date="2019" name="Int. J. Syst. Evol. Microbiol.">
        <title>The Global Catalogue of Microorganisms (GCM) 10K type strain sequencing project: providing services to taxonomists for standard genome sequencing and annotation.</title>
        <authorList>
            <consortium name="The Broad Institute Genomics Platform"/>
            <consortium name="The Broad Institute Genome Sequencing Center for Infectious Disease"/>
            <person name="Wu L."/>
            <person name="Ma J."/>
        </authorList>
    </citation>
    <scope>NUCLEOTIDE SEQUENCE [LARGE SCALE GENOMIC DNA]</scope>
    <source>
        <strain evidence="8 9">JCM 4788</strain>
    </source>
</reference>
<evidence type="ECO:0000256" key="1">
    <source>
        <dbReference type="ARBA" id="ARBA00009009"/>
    </source>
</evidence>
<gene>
    <name evidence="8" type="primary">bla</name>
    <name evidence="8" type="ORF">GCM10010357_19150</name>
</gene>
<evidence type="ECO:0000256" key="5">
    <source>
        <dbReference type="ARBA" id="ARBA00023251"/>
    </source>
</evidence>
<dbReference type="Gene3D" id="3.40.710.10">
    <property type="entry name" value="DD-peptidase/beta-lactamase superfamily"/>
    <property type="match status" value="1"/>
</dbReference>
<evidence type="ECO:0000256" key="2">
    <source>
        <dbReference type="ARBA" id="ARBA00012865"/>
    </source>
</evidence>
<dbReference type="InterPro" id="IPR012338">
    <property type="entry name" value="Beta-lactam/transpept-like"/>
</dbReference>
<evidence type="ECO:0000313" key="9">
    <source>
        <dbReference type="Proteomes" id="UP001500879"/>
    </source>
</evidence>
<feature type="domain" description="Beta-lactamase class A catalytic" evidence="7">
    <location>
        <begin position="58"/>
        <end position="278"/>
    </location>
</feature>
<dbReference type="InterPro" id="IPR045155">
    <property type="entry name" value="Beta-lactam_cat"/>
</dbReference>
<organism evidence="8 9">
    <name type="scientific">Streptomyces luteireticuli</name>
    <dbReference type="NCBI Taxonomy" id="173858"/>
    <lineage>
        <taxon>Bacteria</taxon>
        <taxon>Bacillati</taxon>
        <taxon>Actinomycetota</taxon>
        <taxon>Actinomycetes</taxon>
        <taxon>Kitasatosporales</taxon>
        <taxon>Streptomycetaceae</taxon>
        <taxon>Streptomyces</taxon>
    </lineage>
</organism>
<keyword evidence="4 6" id="KW-0378">Hydrolase</keyword>
<dbReference type="NCBIfam" id="NF033103">
    <property type="entry name" value="bla_class_A"/>
    <property type="match status" value="1"/>
</dbReference>
<proteinExistence type="inferred from homology"/>
<keyword evidence="9" id="KW-1185">Reference proteome</keyword>
<comment type="caution">
    <text evidence="8">The sequence shown here is derived from an EMBL/GenBank/DDBJ whole genome shotgun (WGS) entry which is preliminary data.</text>
</comment>
<dbReference type="EC" id="3.5.2.6" evidence="2 6"/>
<evidence type="ECO:0000256" key="6">
    <source>
        <dbReference type="RuleBase" id="RU361140"/>
    </source>
</evidence>
<keyword evidence="5 6" id="KW-0046">Antibiotic resistance</keyword>
<dbReference type="InterPro" id="IPR000871">
    <property type="entry name" value="Beta-lactam_class-A"/>
</dbReference>
<evidence type="ECO:0000259" key="7">
    <source>
        <dbReference type="Pfam" id="PF13354"/>
    </source>
</evidence>
<dbReference type="PROSITE" id="PS51318">
    <property type="entry name" value="TAT"/>
    <property type="match status" value="1"/>
</dbReference>
<accession>A0ABN0YLA1</accession>
<protein>
    <recommendedName>
        <fullName evidence="3 6">Beta-lactamase</fullName>
        <ecNumber evidence="2 6">3.5.2.6</ecNumber>
    </recommendedName>
</protein>
<dbReference type="SUPFAM" id="SSF56601">
    <property type="entry name" value="beta-lactamase/transpeptidase-like"/>
    <property type="match status" value="1"/>
</dbReference>
<dbReference type="InterPro" id="IPR006311">
    <property type="entry name" value="TAT_signal"/>
</dbReference>
<dbReference type="Proteomes" id="UP001500879">
    <property type="component" value="Unassembled WGS sequence"/>
</dbReference>
<dbReference type="PROSITE" id="PS00146">
    <property type="entry name" value="BETA_LACTAMASE_A"/>
    <property type="match status" value="1"/>
</dbReference>